<dbReference type="InterPro" id="IPR006640">
    <property type="entry name" value="SprT-like_domain"/>
</dbReference>
<evidence type="ECO:0000313" key="3">
    <source>
        <dbReference type="Proteomes" id="UP000806211"/>
    </source>
</evidence>
<name>A0ABR9RCL2_9FIRM</name>
<protein>
    <submittedName>
        <fullName evidence="2">SprT-like domain-containing protein</fullName>
    </submittedName>
</protein>
<feature type="domain" description="SprT-like" evidence="1">
    <location>
        <begin position="5"/>
        <end position="159"/>
    </location>
</feature>
<evidence type="ECO:0000259" key="1">
    <source>
        <dbReference type="SMART" id="SM00731"/>
    </source>
</evidence>
<dbReference type="SMART" id="SM00731">
    <property type="entry name" value="SprT"/>
    <property type="match status" value="1"/>
</dbReference>
<comment type="caution">
    <text evidence="2">The sequence shown here is derived from an EMBL/GenBank/DDBJ whole genome shotgun (WGS) entry which is preliminary data.</text>
</comment>
<dbReference type="RefSeq" id="WP_193538247.1">
    <property type="nucleotide sequence ID" value="NZ_JADCKF010000009.1"/>
</dbReference>
<dbReference type="Gene3D" id="3.30.2010.10">
    <property type="entry name" value="Metalloproteases ('zincins'), catalytic domain"/>
    <property type="match status" value="1"/>
</dbReference>
<gene>
    <name evidence="2" type="ORF">INF37_10645</name>
</gene>
<reference evidence="2 3" key="1">
    <citation type="submission" date="2020-10" db="EMBL/GenBank/DDBJ databases">
        <title>ChiBAC.</title>
        <authorList>
            <person name="Zenner C."/>
            <person name="Hitch T.C.A."/>
            <person name="Clavel T."/>
        </authorList>
    </citation>
    <scope>NUCLEOTIDE SEQUENCE [LARGE SCALE GENOMIC DNA]</scope>
    <source>
        <strain evidence="2 3">DSM 107456</strain>
    </source>
</reference>
<dbReference type="Pfam" id="PF10263">
    <property type="entry name" value="SprT-like"/>
    <property type="match status" value="1"/>
</dbReference>
<organism evidence="2 3">
    <name type="scientific">Pseudoflavonifractor gallinarum</name>
    <dbReference type="NCBI Taxonomy" id="2779352"/>
    <lineage>
        <taxon>Bacteria</taxon>
        <taxon>Bacillati</taxon>
        <taxon>Bacillota</taxon>
        <taxon>Clostridia</taxon>
        <taxon>Eubacteriales</taxon>
        <taxon>Oscillospiraceae</taxon>
        <taxon>Pseudoflavonifractor</taxon>
    </lineage>
</organism>
<proteinExistence type="predicted"/>
<sequence length="160" mass="18273">MHPFDRLLLQVQQEAHALSIPISAQIVPHVHINTRALTRFGRCFFRDGAYHIELTHRLLDAPEWAIRQTLAHELLHTCPGCQNHGPLWQRYAGQMNAAYGYSITRTALPSSLGLADEKPVRHLVVCLSCGREFPRSRASRLTQHPERYRCRCGGKLALRF</sequence>
<dbReference type="Proteomes" id="UP000806211">
    <property type="component" value="Unassembled WGS sequence"/>
</dbReference>
<dbReference type="EMBL" id="JADCKF010000009">
    <property type="protein sequence ID" value="MBE5056448.1"/>
    <property type="molecule type" value="Genomic_DNA"/>
</dbReference>
<keyword evidence="3" id="KW-1185">Reference proteome</keyword>
<accession>A0ABR9RCL2</accession>
<evidence type="ECO:0000313" key="2">
    <source>
        <dbReference type="EMBL" id="MBE5056448.1"/>
    </source>
</evidence>